<evidence type="ECO:0000313" key="12">
    <source>
        <dbReference type="Proteomes" id="UP000664779"/>
    </source>
</evidence>
<name>A0A939ERH7_9HYPH</name>
<feature type="transmembrane region" description="Helical" evidence="9">
    <location>
        <begin position="482"/>
        <end position="503"/>
    </location>
</feature>
<feature type="transmembrane region" description="Helical" evidence="9">
    <location>
        <begin position="158"/>
        <end position="184"/>
    </location>
</feature>
<evidence type="ECO:0000256" key="8">
    <source>
        <dbReference type="SAM" id="Coils"/>
    </source>
</evidence>
<evidence type="ECO:0000313" key="11">
    <source>
        <dbReference type="EMBL" id="MBO0346995.1"/>
    </source>
</evidence>
<feature type="transmembrane region" description="Helical" evidence="9">
    <location>
        <begin position="117"/>
        <end position="146"/>
    </location>
</feature>
<keyword evidence="3 7" id="KW-0997">Cell inner membrane</keyword>
<dbReference type="PANTHER" id="PTHR33362:SF7">
    <property type="entry name" value="SLL1103 PROTEIN"/>
    <property type="match status" value="1"/>
</dbReference>
<dbReference type="Pfam" id="PF06808">
    <property type="entry name" value="DctM"/>
    <property type="match status" value="3"/>
</dbReference>
<feature type="transmembrane region" description="Helical" evidence="9">
    <location>
        <begin position="359"/>
        <end position="381"/>
    </location>
</feature>
<evidence type="ECO:0000256" key="3">
    <source>
        <dbReference type="ARBA" id="ARBA00022519"/>
    </source>
</evidence>
<comment type="function">
    <text evidence="7">Part of the tripartite ATP-independent periplasmic (TRAP) transport system.</text>
</comment>
<feature type="coiled-coil region" evidence="8">
    <location>
        <begin position="650"/>
        <end position="705"/>
    </location>
</feature>
<accession>A0A939ERH7</accession>
<feature type="transmembrane region" description="Helical" evidence="9">
    <location>
        <begin position="273"/>
        <end position="295"/>
    </location>
</feature>
<gene>
    <name evidence="11" type="ORF">J0X15_17345</name>
</gene>
<evidence type="ECO:0000256" key="5">
    <source>
        <dbReference type="ARBA" id="ARBA00022989"/>
    </source>
</evidence>
<keyword evidence="6 9" id="KW-0472">Membrane</keyword>
<feature type="domain" description="TRAP C4-dicarboxylate transport system permease DctM subunit" evidence="10">
    <location>
        <begin position="10"/>
        <end position="187"/>
    </location>
</feature>
<reference evidence="11" key="1">
    <citation type="submission" date="2021-03" db="EMBL/GenBank/DDBJ databases">
        <title>Roseibium sp. CAU 1637 isolated from Incheon.</title>
        <authorList>
            <person name="Kim W."/>
        </authorList>
    </citation>
    <scope>NUCLEOTIDE SEQUENCE</scope>
    <source>
        <strain evidence="11">CAU 1637</strain>
    </source>
</reference>
<evidence type="ECO:0000256" key="4">
    <source>
        <dbReference type="ARBA" id="ARBA00022692"/>
    </source>
</evidence>
<dbReference type="GO" id="GO:0005886">
    <property type="term" value="C:plasma membrane"/>
    <property type="evidence" value="ECO:0007669"/>
    <property type="project" value="UniProtKB-SubCell"/>
</dbReference>
<keyword evidence="5 9" id="KW-1133">Transmembrane helix</keyword>
<dbReference type="GO" id="GO:0022857">
    <property type="term" value="F:transmembrane transporter activity"/>
    <property type="evidence" value="ECO:0007669"/>
    <property type="project" value="UniProtKB-UniRule"/>
</dbReference>
<comment type="caution">
    <text evidence="11">The sequence shown here is derived from an EMBL/GenBank/DDBJ whole genome shotgun (WGS) entry which is preliminary data.</text>
</comment>
<sequence length="888" mass="95180">MELFFLLLLIVLMATALGSGFPVAFSLPGAAIITIGIASLAGVLFSTGTDAFFTHGGPGQWLSAGVTNFRGIYWEAERDTLIAIPLFVFMGIMLQRSKIAEDLLVTMARLFGPVPGGLGISVVFVGALLAATTGIVGATVVAMGLISLPAMLRNNYSVPLATGTIAASGTLGQIIPPSIVLIILADQLASAVDQAGSIRQTLYKQATGEFSMPSDFSVVSTSAGEMFLGAFLPGLLLVGLYMLFILGFALINPKSAPAVHSDEALDRRFAAKVFITLVPPLALIFLVLGSIIAGVATVNQAGAIGAIGAMVMAGYRLREGKRGAYSPAIIAILALVAIAMVVSFFGAVNIKRIETSQDILGLVIAVIAVSLLLIALFWSGWRTLKLEDTLRGVMVETAKTSSLVFIILLGAAMLTSSFRAFGGEELVKDFLLSLPGGFWAQFLIVMLVIFVLGFFLDFIEIAVVVVPIVAPILLADPQANVTAVWLGVMIGLNIQTSFLTPPFGFALFYLRGVAPAVVKTIDMYKGVVAFIGLQILALFIVGFYPQLVNYLPNRSSLLSDTAPPPMNPRLQYCMETLTYDAYLEKGDSILAAIQTMEGQDLSYLPKGMQKDLKEGLKAAREAMPKMTEIAEAEAAVGEAAVSYRPVHRNVRALERDAHRLEERIEEQKVIVSRAGETGIYTAEQGERAQARIEKLTAQVEDLMSQVPGDWTDVNKTFNAIQKTENTARMQYRRMVDNAFKPVMELQAVLAGAPLLAEKRPQLVDLIAALPDLEPAVAVDAIEVVRSSIGEIEESSDIRKGLSNARKIMRGKSPNAAEAIVEVQASIDELDADLIWRQKGAAELLPELRLYQAAVGDTIGLRQLPHLPRGVSLDVAACLSGHRDVSLNF</sequence>
<dbReference type="AlphaFoldDB" id="A0A939ERH7"/>
<feature type="domain" description="TRAP C4-dicarboxylate transport system permease DctM subunit" evidence="10">
    <location>
        <begin position="365"/>
        <end position="547"/>
    </location>
</feature>
<evidence type="ECO:0000256" key="2">
    <source>
        <dbReference type="ARBA" id="ARBA00022475"/>
    </source>
</evidence>
<evidence type="ECO:0000259" key="10">
    <source>
        <dbReference type="Pfam" id="PF06808"/>
    </source>
</evidence>
<proteinExistence type="predicted"/>
<keyword evidence="2" id="KW-1003">Cell membrane</keyword>
<feature type="transmembrane region" description="Helical" evidence="9">
    <location>
        <begin position="402"/>
        <end position="422"/>
    </location>
</feature>
<evidence type="ECO:0000256" key="7">
    <source>
        <dbReference type="RuleBase" id="RU369079"/>
    </source>
</evidence>
<feature type="transmembrane region" description="Helical" evidence="9">
    <location>
        <begin position="301"/>
        <end position="317"/>
    </location>
</feature>
<evidence type="ECO:0000256" key="1">
    <source>
        <dbReference type="ARBA" id="ARBA00004429"/>
    </source>
</evidence>
<organism evidence="11 12">
    <name type="scientific">Roseibium limicola</name>
    <dbReference type="NCBI Taxonomy" id="2816037"/>
    <lineage>
        <taxon>Bacteria</taxon>
        <taxon>Pseudomonadati</taxon>
        <taxon>Pseudomonadota</taxon>
        <taxon>Alphaproteobacteria</taxon>
        <taxon>Hyphomicrobiales</taxon>
        <taxon>Stappiaceae</taxon>
        <taxon>Roseibium</taxon>
    </lineage>
</organism>
<protein>
    <submittedName>
        <fullName evidence="11">TRAP transporter large permease subunit</fullName>
    </submittedName>
</protein>
<dbReference type="RefSeq" id="WP_206943465.1">
    <property type="nucleotide sequence ID" value="NZ_JAFLNF010000008.1"/>
</dbReference>
<dbReference type="Proteomes" id="UP000664779">
    <property type="component" value="Unassembled WGS sequence"/>
</dbReference>
<dbReference type="EMBL" id="JAFLNF010000008">
    <property type="protein sequence ID" value="MBO0346995.1"/>
    <property type="molecule type" value="Genomic_DNA"/>
</dbReference>
<feature type="transmembrane region" description="Helical" evidence="9">
    <location>
        <begin position="28"/>
        <end position="45"/>
    </location>
</feature>
<dbReference type="InterPro" id="IPR004681">
    <property type="entry name" value="TRAP_DctM"/>
</dbReference>
<keyword evidence="8" id="KW-0175">Coiled coil</keyword>
<keyword evidence="7" id="KW-0813">Transport</keyword>
<keyword evidence="4 9" id="KW-0812">Transmembrane</keyword>
<evidence type="ECO:0000256" key="9">
    <source>
        <dbReference type="SAM" id="Phobius"/>
    </source>
</evidence>
<keyword evidence="12" id="KW-1185">Reference proteome</keyword>
<feature type="transmembrane region" description="Helical" evidence="9">
    <location>
        <begin position="442"/>
        <end position="475"/>
    </location>
</feature>
<feature type="transmembrane region" description="Helical" evidence="9">
    <location>
        <begin position="226"/>
        <end position="252"/>
    </location>
</feature>
<dbReference type="PANTHER" id="PTHR33362">
    <property type="entry name" value="SIALIC ACID TRAP TRANSPORTER PERMEASE PROTEIN SIAT-RELATED"/>
    <property type="match status" value="1"/>
</dbReference>
<feature type="transmembrane region" description="Helical" evidence="9">
    <location>
        <begin position="324"/>
        <end position="347"/>
    </location>
</feature>
<evidence type="ECO:0000256" key="6">
    <source>
        <dbReference type="ARBA" id="ARBA00023136"/>
    </source>
</evidence>
<feature type="domain" description="TRAP C4-dicarboxylate transport system permease DctM subunit" evidence="10">
    <location>
        <begin position="218"/>
        <end position="319"/>
    </location>
</feature>
<dbReference type="InterPro" id="IPR010656">
    <property type="entry name" value="DctM"/>
</dbReference>
<comment type="subcellular location">
    <subcellularLocation>
        <location evidence="1 7">Cell inner membrane</location>
        <topology evidence="1 7">Multi-pass membrane protein</topology>
    </subcellularLocation>
</comment>
<feature type="transmembrane region" description="Helical" evidence="9">
    <location>
        <begin position="523"/>
        <end position="544"/>
    </location>
</feature>